<accession>A0ABZ3J548</accession>
<evidence type="ECO:0000313" key="2">
    <source>
        <dbReference type="EMBL" id="XFO73184.1"/>
    </source>
</evidence>
<proteinExistence type="predicted"/>
<evidence type="ECO:0000256" key="1">
    <source>
        <dbReference type="SAM" id="Phobius"/>
    </source>
</evidence>
<keyword evidence="1" id="KW-1133">Transmembrane helix</keyword>
<reference evidence="2" key="1">
    <citation type="submission" date="2024-05" db="EMBL/GenBank/DDBJ databases">
        <title>Isolation and characterization of Sporomusa carbonis sp. nov., a carboxydotrophic hydrogenogen in the genus of Sporomusa isolated from a charcoal burning pile.</title>
        <authorList>
            <person name="Boeer T."/>
            <person name="Rosenbaum F."/>
            <person name="Eysell L."/>
            <person name="Mueller V."/>
            <person name="Daniel R."/>
            <person name="Poehlein A."/>
        </authorList>
    </citation>
    <scope>NUCLEOTIDE SEQUENCE [LARGE SCALE GENOMIC DNA]</scope>
    <source>
        <strain evidence="2">DSM 3132</strain>
    </source>
</reference>
<keyword evidence="1" id="KW-0812">Transmembrane</keyword>
<organism evidence="2 3">
    <name type="scientific">Sporomusa acidovorans (strain ATCC 49682 / DSM 3132 / Mol)</name>
    <dbReference type="NCBI Taxonomy" id="1123286"/>
    <lineage>
        <taxon>Bacteria</taxon>
        <taxon>Bacillati</taxon>
        <taxon>Bacillota</taxon>
        <taxon>Negativicutes</taxon>
        <taxon>Selenomonadales</taxon>
        <taxon>Sporomusaceae</taxon>
        <taxon>Sporomusa</taxon>
    </lineage>
</organism>
<feature type="transmembrane region" description="Helical" evidence="1">
    <location>
        <begin position="20"/>
        <end position="41"/>
    </location>
</feature>
<dbReference type="EMBL" id="CP155571">
    <property type="protein sequence ID" value="XFO73184.1"/>
    <property type="molecule type" value="Genomic_DNA"/>
</dbReference>
<name>A0ABZ3J548_SPOA4</name>
<dbReference type="Proteomes" id="UP000216052">
    <property type="component" value="Chromosome"/>
</dbReference>
<protein>
    <submittedName>
        <fullName evidence="2">Uncharacterized protein</fullName>
    </submittedName>
</protein>
<sequence>MSCQHNNLIDDTTLEFPRTGFWIVHVIGAFFLVLLGMRLAVRRAPLPIIAYRLLKMLR</sequence>
<gene>
    <name evidence="2" type="ORF">SPACI_032580</name>
</gene>
<evidence type="ECO:0000313" key="3">
    <source>
        <dbReference type="Proteomes" id="UP000216052"/>
    </source>
</evidence>
<keyword evidence="3" id="KW-1185">Reference proteome</keyword>
<keyword evidence="1" id="KW-0472">Membrane</keyword>
<dbReference type="RefSeq" id="WP_169717021.1">
    <property type="nucleotide sequence ID" value="NZ_CP155571.1"/>
</dbReference>